<dbReference type="RefSeq" id="WP_071484296.1">
    <property type="nucleotide sequence ID" value="NZ_FNTS01000002.1"/>
</dbReference>
<accession>A0A1S2V2I5</accession>
<comment type="caution">
    <text evidence="1">The sequence shown here is derived from an EMBL/GenBank/DDBJ whole genome shotgun (WGS) entry which is preliminary data.</text>
</comment>
<evidence type="ECO:0008006" key="3">
    <source>
        <dbReference type="Google" id="ProtNLM"/>
    </source>
</evidence>
<dbReference type="OrthoDB" id="6902912at2"/>
<dbReference type="InterPro" id="IPR019701">
    <property type="entry name" value="Phage_P22_NinX"/>
</dbReference>
<dbReference type="EMBL" id="MDDR01000024">
    <property type="protein sequence ID" value="OIN52927.1"/>
    <property type="molecule type" value="Genomic_DNA"/>
</dbReference>
<sequence length="120" mass="12961">MSEFVEVKTQDLVGTALEWSVAKSAGWVNAKIVTHETPSKTYYEIRTPYGTRLQPSLDWSQGGPLISRCVTALNQSGTESWWAHAEGHLGTGETPLLAACRAIVASVLGDTVSVPKELMS</sequence>
<dbReference type="Pfam" id="PF10765">
    <property type="entry name" value="Phage_P22_NinX"/>
    <property type="match status" value="1"/>
</dbReference>
<organism evidence="1 2">
    <name type="scientific">Pseudomonas costantinii</name>
    <dbReference type="NCBI Taxonomy" id="168469"/>
    <lineage>
        <taxon>Bacteria</taxon>
        <taxon>Pseudomonadati</taxon>
        <taxon>Pseudomonadota</taxon>
        <taxon>Gammaproteobacteria</taxon>
        <taxon>Pseudomonadales</taxon>
        <taxon>Pseudomonadaceae</taxon>
        <taxon>Pseudomonas</taxon>
    </lineage>
</organism>
<proteinExistence type="predicted"/>
<evidence type="ECO:0000313" key="2">
    <source>
        <dbReference type="Proteomes" id="UP000181661"/>
    </source>
</evidence>
<dbReference type="AlphaFoldDB" id="A0A1S2V2I5"/>
<name>A0A1S2V2I5_9PSED</name>
<dbReference type="Proteomes" id="UP000181661">
    <property type="component" value="Unassembled WGS sequence"/>
</dbReference>
<evidence type="ECO:0000313" key="1">
    <source>
        <dbReference type="EMBL" id="OIN52927.1"/>
    </source>
</evidence>
<gene>
    <name evidence="1" type="ORF">BFL40_12570</name>
</gene>
<reference evidence="1 2" key="1">
    <citation type="submission" date="2016-08" db="EMBL/GenBank/DDBJ databases">
        <title>Draft genome sequence of Pseudomonas costantinii LMG 22119, type strain isolated from cultivated mushroom (Agaricus bisporus) sporophores.</title>
        <authorList>
            <person name="Tambong J.T."/>
        </authorList>
    </citation>
    <scope>NUCLEOTIDE SEQUENCE [LARGE SCALE GENOMIC DNA]</scope>
    <source>
        <strain evidence="1 2">LMG 22119</strain>
    </source>
</reference>
<protein>
    <recommendedName>
        <fullName evidence="3">DUF2591 domain-containing protein</fullName>
    </recommendedName>
</protein>